<proteinExistence type="predicted"/>
<feature type="transmembrane region" description="Helical" evidence="1">
    <location>
        <begin position="44"/>
        <end position="64"/>
    </location>
</feature>
<sequence>MDTLWQFVTQYGYWAVVVGGLVEGETLLILAGFAARLGYLDLPAVMAVGAFMGAFSDVLLFSLGRWRGKQVLARWPKVLRYRRRFNRLVARWGMLVVVAMRFMYGMRWAGPILLGMSDMPWPRFLLFNLIGASLWGFLAAGAGWMFGAAAQAMLKDAQAMQGWLLGALVVLALCFAGWRAWRGRTNGVSG</sequence>
<dbReference type="AlphaFoldDB" id="A0A975H1K1"/>
<dbReference type="Pfam" id="PF09335">
    <property type="entry name" value="VTT_dom"/>
    <property type="match status" value="1"/>
</dbReference>
<evidence type="ECO:0000256" key="1">
    <source>
        <dbReference type="SAM" id="Phobius"/>
    </source>
</evidence>
<dbReference type="KEGG" id="otd:J1M35_12210"/>
<dbReference type="InterPro" id="IPR032816">
    <property type="entry name" value="VTT_dom"/>
</dbReference>
<evidence type="ECO:0000313" key="4">
    <source>
        <dbReference type="Proteomes" id="UP000663903"/>
    </source>
</evidence>
<keyword evidence="1" id="KW-1133">Transmembrane helix</keyword>
<dbReference type="Proteomes" id="UP000663903">
    <property type="component" value="Chromosome"/>
</dbReference>
<feature type="transmembrane region" description="Helical" evidence="1">
    <location>
        <begin position="162"/>
        <end position="181"/>
    </location>
</feature>
<dbReference type="RefSeq" id="WP_208007316.1">
    <property type="nucleotide sequence ID" value="NZ_CP071796.1"/>
</dbReference>
<dbReference type="InterPro" id="IPR051311">
    <property type="entry name" value="DedA_domain"/>
</dbReference>
<dbReference type="GO" id="GO:0005886">
    <property type="term" value="C:plasma membrane"/>
    <property type="evidence" value="ECO:0007669"/>
    <property type="project" value="TreeGrafter"/>
</dbReference>
<gene>
    <name evidence="3" type="ORF">J1M35_12210</name>
</gene>
<keyword evidence="4" id="KW-1185">Reference proteome</keyword>
<evidence type="ECO:0000259" key="2">
    <source>
        <dbReference type="Pfam" id="PF09335"/>
    </source>
</evidence>
<feature type="transmembrane region" description="Helical" evidence="1">
    <location>
        <begin position="85"/>
        <end position="104"/>
    </location>
</feature>
<feature type="transmembrane region" description="Helical" evidence="1">
    <location>
        <begin position="124"/>
        <end position="150"/>
    </location>
</feature>
<feature type="domain" description="VTT" evidence="2">
    <location>
        <begin position="24"/>
        <end position="144"/>
    </location>
</feature>
<organism evidence="3 4">
    <name type="scientific">Ottowia testudinis</name>
    <dbReference type="NCBI Taxonomy" id="2816950"/>
    <lineage>
        <taxon>Bacteria</taxon>
        <taxon>Pseudomonadati</taxon>
        <taxon>Pseudomonadota</taxon>
        <taxon>Betaproteobacteria</taxon>
        <taxon>Burkholderiales</taxon>
        <taxon>Comamonadaceae</taxon>
        <taxon>Ottowia</taxon>
    </lineage>
</organism>
<keyword evidence="1" id="KW-0812">Transmembrane</keyword>
<keyword evidence="1" id="KW-0472">Membrane</keyword>
<dbReference type="PANTHER" id="PTHR42709">
    <property type="entry name" value="ALKALINE PHOSPHATASE LIKE PROTEIN"/>
    <property type="match status" value="1"/>
</dbReference>
<evidence type="ECO:0000313" key="3">
    <source>
        <dbReference type="EMBL" id="QTD43908.1"/>
    </source>
</evidence>
<feature type="transmembrane region" description="Helical" evidence="1">
    <location>
        <begin position="12"/>
        <end position="38"/>
    </location>
</feature>
<protein>
    <submittedName>
        <fullName evidence="3">DedA family protein</fullName>
    </submittedName>
</protein>
<dbReference type="PANTHER" id="PTHR42709:SF2">
    <property type="entry name" value="INNER MEMBRANE PROTEIN YOHD"/>
    <property type="match status" value="1"/>
</dbReference>
<reference evidence="3" key="1">
    <citation type="submission" date="2021-03" db="EMBL/GenBank/DDBJ databases">
        <title>Ottowia sp. 27C isolated from the cloaca of a Giant Asian pond turtle (Heosemys grandis).</title>
        <authorList>
            <person name="Spergser J."/>
            <person name="Busse H.-J."/>
        </authorList>
    </citation>
    <scope>NUCLEOTIDE SEQUENCE</scope>
    <source>
        <strain evidence="3">27C</strain>
    </source>
</reference>
<dbReference type="EMBL" id="CP071796">
    <property type="protein sequence ID" value="QTD43908.1"/>
    <property type="molecule type" value="Genomic_DNA"/>
</dbReference>
<accession>A0A975H1K1</accession>
<name>A0A975H1K1_9BURK</name>